<proteinExistence type="predicted"/>
<name>A0A6J5MNK4_9CAUD</name>
<evidence type="ECO:0000313" key="1">
    <source>
        <dbReference type="EMBL" id="CAB4147023.1"/>
    </source>
</evidence>
<organism evidence="1">
    <name type="scientific">uncultured Caudovirales phage</name>
    <dbReference type="NCBI Taxonomy" id="2100421"/>
    <lineage>
        <taxon>Viruses</taxon>
        <taxon>Duplodnaviria</taxon>
        <taxon>Heunggongvirae</taxon>
        <taxon>Uroviricota</taxon>
        <taxon>Caudoviricetes</taxon>
        <taxon>Peduoviridae</taxon>
        <taxon>Maltschvirus</taxon>
        <taxon>Maltschvirus maltsch</taxon>
    </lineage>
</organism>
<protein>
    <submittedName>
        <fullName evidence="1">Portal_PBSX, phage portal protein, PBSX family</fullName>
    </submittedName>
</protein>
<dbReference type="EMBL" id="LR796477">
    <property type="protein sequence ID" value="CAB4147023.1"/>
    <property type="molecule type" value="Genomic_DNA"/>
</dbReference>
<reference evidence="1" key="1">
    <citation type="submission" date="2020-04" db="EMBL/GenBank/DDBJ databases">
        <authorList>
            <person name="Chiriac C."/>
            <person name="Salcher M."/>
            <person name="Ghai R."/>
            <person name="Kavagutti S V."/>
        </authorList>
    </citation>
    <scope>NUCLEOTIDE SEQUENCE</scope>
</reference>
<accession>A0A6J5MNK4</accession>
<gene>
    <name evidence="1" type="ORF">UFOVP514_8</name>
</gene>
<sequence>MEEKQSVSTYNHFREVAIIEPIETVAKEGWVKWGVDNLYPQFLWSLYVNSPIHGGIINSKNTFISGAGLKYVGSENWEEINKNGRSKHTLDELVEMYSLDQEVVNGYYIRCVYDALNEMWQLEHLDFELMRPNENGTLFYYSENWSTNKQNEKTKFKTYTSFFNRTSETKECVLFVKAKSRQFVLETKKLTSGHYPIPLYSGGIDAILTDVEINFFRLSEVVNGYKGGTLISLNNGIPESEEQADKIVDDLKLNATDKRKQGGVSVTFSDGKDREPSIVQLNGNDLDKRYESTEVGLSKKIFIAHSVINPKMFGYIQDSSLFSSDLEKDFKLFNKTYVNKRQKNIADSLNYVLSELNGMTGEISFNDYELFDKVEEIVPTPVALKMTYEDNESKILDLFATCGRSKSEFKIIKSEEFTNQTDEEIIEGFFKDKFAVTDNQNLILSMLSNGESYDAIVKALDMKPIEVSKIIIGLQSKGLLDGGNVTDRGLQEIIQRDEISVVYSYEKRPNAPDLVKGGKSRDFCATLIRLDKVYTREEINMISTAVDRDVWSYRGGWYHNPNTDINTPSCRHFWKQNVIYK</sequence>